<feature type="region of interest" description="Disordered" evidence="1">
    <location>
        <begin position="1256"/>
        <end position="1342"/>
    </location>
</feature>
<comment type="caution">
    <text evidence="2">The sequence shown here is derived from an EMBL/GenBank/DDBJ whole genome shotgun (WGS) entry which is preliminary data.</text>
</comment>
<evidence type="ECO:0000313" key="2">
    <source>
        <dbReference type="EMBL" id="CAK0839610.1"/>
    </source>
</evidence>
<evidence type="ECO:0000256" key="1">
    <source>
        <dbReference type="SAM" id="MobiDB-lite"/>
    </source>
</evidence>
<gene>
    <name evidence="2" type="ORF">PCOR1329_LOCUS35259</name>
</gene>
<organism evidence="2 3">
    <name type="scientific">Prorocentrum cordatum</name>
    <dbReference type="NCBI Taxonomy" id="2364126"/>
    <lineage>
        <taxon>Eukaryota</taxon>
        <taxon>Sar</taxon>
        <taxon>Alveolata</taxon>
        <taxon>Dinophyceae</taxon>
        <taxon>Prorocentrales</taxon>
        <taxon>Prorocentraceae</taxon>
        <taxon>Prorocentrum</taxon>
    </lineage>
</organism>
<keyword evidence="3" id="KW-1185">Reference proteome</keyword>
<evidence type="ECO:0008006" key="4">
    <source>
        <dbReference type="Google" id="ProtNLM"/>
    </source>
</evidence>
<sequence length="1482" mass="159792">MELPSDAHSWVALPPLQLHDIRDVLQRWWTSDDALHAIIAVPHKCEELLAWPSGRLISTMVGLPKPDGGSRLIGLMPTLVRVWSRARRPITKAWELARPSSLVWGTGPGRSSSGSACELNLAKEQARLSGWDSAQVALDLWKAYEMVAPGAQLVEARALGSPMGPAWMLLSSHRQPRTLAAFNTTSDLFVTWQGNIAGRGHANSPLLVLTLRALQRAQAIAPSVTPRGLVDDATLDWSGPRGGADDRLSEARRSFSSSMVELRLVMQPQKSGYLASSRRRARMLAHSMQRAGLAEKFWVRNLGRDLHGRKVLRTQEKLRLQALAARRSRVAMLRRVDYDPIYAATIPLVMRLASRIWEGRGSLASLSASWSKLAEAMQAGTVSWATAHGPLGATWLTLGRTGWTMTAAWALQPDLGETPSMLRVAPRGIKDALVEGIQRWQCRRLVAHLPEGQCESLWPRAIRAIACKARPAAELGAIQAVWAGGRFTNAWRHARGYAVSDLCQACGGAKDTLMHRWCVCPAFVAPRDDELEQEGPLREPIVAMRHQLEEAEQKWTIGDSELPLAHGLSLMPATPPPAPSDNVVIEWGAAQEEWPSAVYTDGSGHASRAPEARRCGWAAVALRPDGIPLKAAYGPLPGPRQTVGRAERHACLAPLAQAGFSPWHASIWRELHAVVAKRGGPPPRFRWVPAHRALQQALDEGLRPLDWLGNCWADFFANLVARVTRLPNSTAEALHAELQRPWQVWKEPAAPKLSLTRREYQVTSSVGVQRVHCGRAAYTAKAWELLDCRPCPPTELGRMRARCRQGRPMASSAAVNASLQAAERLEEEELLSMSGAASATRGQSRKWTMQQKINYLLEAAKSTPAEGAAGAAAAGPPQAQRGGRPEPRPGPGRGLASAGRRAGLARPREGNDHHAIEAWDRSGPLEAALGLLASSWVVDLMGQSLAYASWMEECVEHVCRMLDEEVYRGFFVHNSAEARNAERLRRAEGLCERGWRDGGPFRESHIDEALQLEGEDRQVKLLRLRCCHAAARAFLCDRGNARRAGGRRGPLYFAVFEPAGRSHPLEHNESESNNSPEPDAVFGLEALRCMLRAFVGCWVLDLRDSEAAGSSWTAWAAAQYALTWLARPGREETRAEATRLAGSIGLRALAQAMVRQAWLMKADVRRFSVEHLMDLAALEEWLHFAAMQWATQDEVCHALEDVIGEAVVNLPGLPGFAGPLPGLGPAGASEQPPRQAGLPRPQGLRSRGIEALRRLWTGTWQSPQLPREGATRGGPGDLGSGSGGEDDLPRPDAAPSGLPPPPLAAAGGQMLPQQPAGAAQGVRGDAAAEGGGGPRQADGGAASRGAEGLLVAAACAVAAAVAAAAGPGARGGGAQGPHRGAREAQRSRGPERVAGPRAPRGEVQLPEVYLGHGMRIAGPCAFCCKCGAFSQLKGVGRAKGLKAVRGGSLPPGPQATAGEKKQRLYLSRLLGGKDPYTGRPLG</sequence>
<feature type="compositionally biased region" description="Low complexity" evidence="1">
    <location>
        <begin position="894"/>
        <end position="905"/>
    </location>
</feature>
<feature type="region of interest" description="Disordered" evidence="1">
    <location>
        <begin position="1221"/>
        <end position="1244"/>
    </location>
</feature>
<dbReference type="Proteomes" id="UP001189429">
    <property type="component" value="Unassembled WGS sequence"/>
</dbReference>
<feature type="compositionally biased region" description="Gly residues" evidence="1">
    <location>
        <begin position="1271"/>
        <end position="1283"/>
    </location>
</feature>
<accession>A0ABN9T3P1</accession>
<feature type="compositionally biased region" description="Low complexity" evidence="1">
    <location>
        <begin position="866"/>
        <end position="882"/>
    </location>
</feature>
<proteinExistence type="predicted"/>
<feature type="region of interest" description="Disordered" evidence="1">
    <location>
        <begin position="1366"/>
        <end position="1400"/>
    </location>
</feature>
<evidence type="ECO:0000313" key="3">
    <source>
        <dbReference type="Proteomes" id="UP001189429"/>
    </source>
</evidence>
<protein>
    <recommendedName>
        <fullName evidence="4">Reverse transcriptase domain-containing protein</fullName>
    </recommendedName>
</protein>
<dbReference type="EMBL" id="CAUYUJ010014308">
    <property type="protein sequence ID" value="CAK0839610.1"/>
    <property type="molecule type" value="Genomic_DNA"/>
</dbReference>
<reference evidence="2" key="1">
    <citation type="submission" date="2023-10" db="EMBL/GenBank/DDBJ databases">
        <authorList>
            <person name="Chen Y."/>
            <person name="Shah S."/>
            <person name="Dougan E. K."/>
            <person name="Thang M."/>
            <person name="Chan C."/>
        </authorList>
    </citation>
    <scope>NUCLEOTIDE SEQUENCE [LARGE SCALE GENOMIC DNA]</scope>
</reference>
<feature type="compositionally biased region" description="Basic and acidic residues" evidence="1">
    <location>
        <begin position="1380"/>
        <end position="1391"/>
    </location>
</feature>
<feature type="region of interest" description="Disordered" evidence="1">
    <location>
        <begin position="866"/>
        <end position="910"/>
    </location>
</feature>
<name>A0ABN9T3P1_9DINO</name>